<dbReference type="GO" id="GO:0016301">
    <property type="term" value="F:kinase activity"/>
    <property type="evidence" value="ECO:0007669"/>
    <property type="project" value="UniProtKB-KW"/>
</dbReference>
<evidence type="ECO:0000256" key="7">
    <source>
        <dbReference type="PROSITE-ProRule" id="PRU10141"/>
    </source>
</evidence>
<accession>A0ABV6MNZ5</accession>
<proteinExistence type="predicted"/>
<evidence type="ECO:0000313" key="12">
    <source>
        <dbReference type="Proteomes" id="UP001589810"/>
    </source>
</evidence>
<dbReference type="CDD" id="cd14014">
    <property type="entry name" value="STKc_PknB_like"/>
    <property type="match status" value="1"/>
</dbReference>
<keyword evidence="3" id="KW-0808">Transferase</keyword>
<feature type="compositionally biased region" description="Basic and acidic residues" evidence="8">
    <location>
        <begin position="316"/>
        <end position="326"/>
    </location>
</feature>
<feature type="binding site" evidence="7">
    <location>
        <position position="38"/>
    </location>
    <ligand>
        <name>ATP</name>
        <dbReference type="ChEBI" id="CHEBI:30616"/>
    </ligand>
</feature>
<evidence type="ECO:0000256" key="8">
    <source>
        <dbReference type="SAM" id="MobiDB-lite"/>
    </source>
</evidence>
<name>A0ABV6MNZ5_9PSEU</name>
<dbReference type="PROSITE" id="PS50011">
    <property type="entry name" value="PROTEIN_KINASE_DOM"/>
    <property type="match status" value="1"/>
</dbReference>
<organism evidence="11 12">
    <name type="scientific">Kutzneria chonburiensis</name>
    <dbReference type="NCBI Taxonomy" id="1483604"/>
    <lineage>
        <taxon>Bacteria</taxon>
        <taxon>Bacillati</taxon>
        <taxon>Actinomycetota</taxon>
        <taxon>Actinomycetes</taxon>
        <taxon>Pseudonocardiales</taxon>
        <taxon>Pseudonocardiaceae</taxon>
        <taxon>Kutzneria</taxon>
    </lineage>
</organism>
<feature type="region of interest" description="Disordered" evidence="8">
    <location>
        <begin position="265"/>
        <end position="363"/>
    </location>
</feature>
<dbReference type="PANTHER" id="PTHR43289">
    <property type="entry name" value="MITOGEN-ACTIVATED PROTEIN KINASE KINASE KINASE 20-RELATED"/>
    <property type="match status" value="1"/>
</dbReference>
<dbReference type="InterPro" id="IPR011009">
    <property type="entry name" value="Kinase-like_dom_sf"/>
</dbReference>
<gene>
    <name evidence="11" type="ORF">ACFFH7_11045</name>
</gene>
<evidence type="ECO:0000256" key="1">
    <source>
        <dbReference type="ARBA" id="ARBA00012513"/>
    </source>
</evidence>
<evidence type="ECO:0000313" key="11">
    <source>
        <dbReference type="EMBL" id="MFC0542019.1"/>
    </source>
</evidence>
<keyword evidence="5 11" id="KW-0418">Kinase</keyword>
<dbReference type="SMART" id="SM00220">
    <property type="entry name" value="S_TKc"/>
    <property type="match status" value="1"/>
</dbReference>
<dbReference type="RefSeq" id="WP_273943196.1">
    <property type="nucleotide sequence ID" value="NZ_CP097263.1"/>
</dbReference>
<keyword evidence="9" id="KW-0472">Membrane</keyword>
<evidence type="ECO:0000256" key="6">
    <source>
        <dbReference type="ARBA" id="ARBA00022840"/>
    </source>
</evidence>
<dbReference type="Pfam" id="PF00069">
    <property type="entry name" value="Pkinase"/>
    <property type="match status" value="1"/>
</dbReference>
<feature type="compositionally biased region" description="Pro residues" evidence="8">
    <location>
        <begin position="336"/>
        <end position="357"/>
    </location>
</feature>
<keyword evidence="2" id="KW-0723">Serine/threonine-protein kinase</keyword>
<protein>
    <recommendedName>
        <fullName evidence="1">non-specific serine/threonine protein kinase</fullName>
        <ecNumber evidence="1">2.7.11.1</ecNumber>
    </recommendedName>
</protein>
<keyword evidence="9" id="KW-1133">Transmembrane helix</keyword>
<evidence type="ECO:0000256" key="4">
    <source>
        <dbReference type="ARBA" id="ARBA00022741"/>
    </source>
</evidence>
<keyword evidence="6 7" id="KW-0067">ATP-binding</keyword>
<keyword evidence="12" id="KW-1185">Reference proteome</keyword>
<dbReference type="Proteomes" id="UP001589810">
    <property type="component" value="Unassembled WGS sequence"/>
</dbReference>
<dbReference type="InterPro" id="IPR000719">
    <property type="entry name" value="Prot_kinase_dom"/>
</dbReference>
<keyword evidence="4 7" id="KW-0547">Nucleotide-binding</keyword>
<evidence type="ECO:0000259" key="10">
    <source>
        <dbReference type="PROSITE" id="PS50011"/>
    </source>
</evidence>
<dbReference type="PROSITE" id="PS00108">
    <property type="entry name" value="PROTEIN_KINASE_ST"/>
    <property type="match status" value="1"/>
</dbReference>
<dbReference type="SUPFAM" id="SSF56112">
    <property type="entry name" value="Protein kinase-like (PK-like)"/>
    <property type="match status" value="1"/>
</dbReference>
<evidence type="ECO:0000256" key="9">
    <source>
        <dbReference type="SAM" id="Phobius"/>
    </source>
</evidence>
<feature type="domain" description="Protein kinase" evidence="10">
    <location>
        <begin position="9"/>
        <end position="263"/>
    </location>
</feature>
<dbReference type="Gene3D" id="3.30.200.20">
    <property type="entry name" value="Phosphorylase Kinase, domain 1"/>
    <property type="match status" value="1"/>
</dbReference>
<dbReference type="InterPro" id="IPR008271">
    <property type="entry name" value="Ser/Thr_kinase_AS"/>
</dbReference>
<dbReference type="EC" id="2.7.11.1" evidence="1"/>
<evidence type="ECO:0000256" key="5">
    <source>
        <dbReference type="ARBA" id="ARBA00022777"/>
    </source>
</evidence>
<evidence type="ECO:0000256" key="3">
    <source>
        <dbReference type="ARBA" id="ARBA00022679"/>
    </source>
</evidence>
<dbReference type="EMBL" id="JBHLUD010000003">
    <property type="protein sequence ID" value="MFC0542019.1"/>
    <property type="molecule type" value="Genomic_DNA"/>
</dbReference>
<dbReference type="PROSITE" id="PS00107">
    <property type="entry name" value="PROTEIN_KINASE_ATP"/>
    <property type="match status" value="1"/>
</dbReference>
<dbReference type="Gene3D" id="1.10.510.10">
    <property type="entry name" value="Transferase(Phosphotransferase) domain 1"/>
    <property type="match status" value="1"/>
</dbReference>
<sequence>MRQIGNGRYALTRELGRGGMGVVWLAEDRVLDRQAAVKELTLPAEVPEQQRAVYRERVVREARTASKLREPSVVTVYDLLTEDGRTYIVMEYVDAPTLADLIDRDGPMPTERVARLGGELLSALEAAHAAGIVHRDVKPGNVMVPAKGTSKLTDFGIAQSFTDPRLTSTGALIGTPSYMSPERLSGGEPSAAWDLWALGATLFCAVEGYDAFGRETVTATMLAVMTERAELARCTGPLAELIMGLLEPDPARRLTATEARPLLEWAVKPNGPKPTRLLPDPKPTLVDPDADHGPNPTAHHPGPTPTIADQPGPRPTRIDPDAEQPRPRTAPFVDPAAPPFSTPPGPQPGAPFGPGPDPFANHPHADRVRAQQAQAMARYQSFRRLTRIAMIAVPIIMVIAFIPLITTVFSTMNTLNQPILTPGATTGTTATTTETTTTTTKTSTPDVIAAMQALMTYGSDGDIPSQEVPFESDSCFAWLPTKGQPAPKAFDYVDCSKPHSVQAFGFGIITPDIEAPYPTAEQLTERATAQCTKQFLSTRITFKDKEHSLRYWVLVPTKTAWNPPPGPTFVPAARTYWCVAGRADGTQLTDTIE</sequence>
<dbReference type="InterPro" id="IPR017441">
    <property type="entry name" value="Protein_kinase_ATP_BS"/>
</dbReference>
<dbReference type="PANTHER" id="PTHR43289:SF6">
    <property type="entry name" value="SERINE_THREONINE-PROTEIN KINASE NEKL-3"/>
    <property type="match status" value="1"/>
</dbReference>
<evidence type="ECO:0000256" key="2">
    <source>
        <dbReference type="ARBA" id="ARBA00022527"/>
    </source>
</evidence>
<feature type="transmembrane region" description="Helical" evidence="9">
    <location>
        <begin position="388"/>
        <end position="409"/>
    </location>
</feature>
<reference evidence="11 12" key="1">
    <citation type="submission" date="2024-09" db="EMBL/GenBank/DDBJ databases">
        <authorList>
            <person name="Sun Q."/>
            <person name="Mori K."/>
        </authorList>
    </citation>
    <scope>NUCLEOTIDE SEQUENCE [LARGE SCALE GENOMIC DNA]</scope>
    <source>
        <strain evidence="11 12">TBRC 1432</strain>
    </source>
</reference>
<keyword evidence="9" id="KW-0812">Transmembrane</keyword>
<comment type="caution">
    <text evidence="11">The sequence shown here is derived from an EMBL/GenBank/DDBJ whole genome shotgun (WGS) entry which is preliminary data.</text>
</comment>